<proteinExistence type="inferred from homology"/>
<sequence length="135" mass="14962">MNTTETADSFSGLMQVITKRRTIRSFISKPIEEEALRKCLEAGHWAPSACNRQLWEFVVVDDPKIIRKLESITQQPTPHAIYIAIFYDLTKELPGSRLGDVQSAAIAAQNLMLVAHSLGYGTKMMVGLNSPESIG</sequence>
<dbReference type="Gene3D" id="3.40.109.10">
    <property type="entry name" value="NADH Oxidase"/>
    <property type="match status" value="1"/>
</dbReference>
<accession>X1JP76</accession>
<evidence type="ECO:0000256" key="1">
    <source>
        <dbReference type="ARBA" id="ARBA00007118"/>
    </source>
</evidence>
<keyword evidence="2" id="KW-0560">Oxidoreductase</keyword>
<dbReference type="SUPFAM" id="SSF55469">
    <property type="entry name" value="FMN-dependent nitroreductase-like"/>
    <property type="match status" value="1"/>
</dbReference>
<feature type="domain" description="Nitroreductase" evidence="3">
    <location>
        <begin position="86"/>
        <end position="129"/>
    </location>
</feature>
<dbReference type="Pfam" id="PF00881">
    <property type="entry name" value="Nitroreductase"/>
    <property type="match status" value="2"/>
</dbReference>
<comment type="similarity">
    <text evidence="1">Belongs to the nitroreductase family.</text>
</comment>
<evidence type="ECO:0000256" key="2">
    <source>
        <dbReference type="ARBA" id="ARBA00023002"/>
    </source>
</evidence>
<dbReference type="InterPro" id="IPR000415">
    <property type="entry name" value="Nitroreductase-like"/>
</dbReference>
<feature type="non-terminal residue" evidence="4">
    <location>
        <position position="135"/>
    </location>
</feature>
<gene>
    <name evidence="4" type="ORF">S03H2_59569</name>
</gene>
<dbReference type="InterPro" id="IPR029479">
    <property type="entry name" value="Nitroreductase"/>
</dbReference>
<dbReference type="CDD" id="cd02062">
    <property type="entry name" value="Nitro_FMN_reductase"/>
    <property type="match status" value="1"/>
</dbReference>
<evidence type="ECO:0000313" key="4">
    <source>
        <dbReference type="EMBL" id="GAH83250.1"/>
    </source>
</evidence>
<dbReference type="PANTHER" id="PTHR43673">
    <property type="entry name" value="NAD(P)H NITROREDUCTASE YDGI-RELATED"/>
    <property type="match status" value="1"/>
</dbReference>
<evidence type="ECO:0000259" key="3">
    <source>
        <dbReference type="Pfam" id="PF00881"/>
    </source>
</evidence>
<protein>
    <recommendedName>
        <fullName evidence="3">Nitroreductase domain-containing protein</fullName>
    </recommendedName>
</protein>
<comment type="caution">
    <text evidence="4">The sequence shown here is derived from an EMBL/GenBank/DDBJ whole genome shotgun (WGS) entry which is preliminary data.</text>
</comment>
<organism evidence="4">
    <name type="scientific">marine sediment metagenome</name>
    <dbReference type="NCBI Taxonomy" id="412755"/>
    <lineage>
        <taxon>unclassified sequences</taxon>
        <taxon>metagenomes</taxon>
        <taxon>ecological metagenomes</taxon>
    </lineage>
</organism>
<dbReference type="PANTHER" id="PTHR43673:SF10">
    <property type="entry name" value="NADH DEHYDROGENASE_NAD(P)H NITROREDUCTASE XCC3605-RELATED"/>
    <property type="match status" value="1"/>
</dbReference>
<feature type="domain" description="Nitroreductase" evidence="3">
    <location>
        <begin position="17"/>
        <end position="74"/>
    </location>
</feature>
<dbReference type="AlphaFoldDB" id="X1JP76"/>
<reference evidence="4" key="1">
    <citation type="journal article" date="2014" name="Front. Microbiol.">
        <title>High frequency of phylogenetically diverse reductive dehalogenase-homologous genes in deep subseafloor sedimentary metagenomes.</title>
        <authorList>
            <person name="Kawai M."/>
            <person name="Futagami T."/>
            <person name="Toyoda A."/>
            <person name="Takaki Y."/>
            <person name="Nishi S."/>
            <person name="Hori S."/>
            <person name="Arai W."/>
            <person name="Tsubouchi T."/>
            <person name="Morono Y."/>
            <person name="Uchiyama I."/>
            <person name="Ito T."/>
            <person name="Fujiyama A."/>
            <person name="Inagaki F."/>
            <person name="Takami H."/>
        </authorList>
    </citation>
    <scope>NUCLEOTIDE SEQUENCE</scope>
    <source>
        <strain evidence="4">Expedition CK06-06</strain>
    </source>
</reference>
<name>X1JP76_9ZZZZ</name>
<dbReference type="GO" id="GO:0016491">
    <property type="term" value="F:oxidoreductase activity"/>
    <property type="evidence" value="ECO:0007669"/>
    <property type="project" value="UniProtKB-KW"/>
</dbReference>
<dbReference type="EMBL" id="BARU01038309">
    <property type="protein sequence ID" value="GAH83250.1"/>
    <property type="molecule type" value="Genomic_DNA"/>
</dbReference>